<gene>
    <name evidence="2" type="ORF">SAMN05660429_02477</name>
</gene>
<organism evidence="2 3">
    <name type="scientific">Thalassotalea agarivorans</name>
    <name type="common">Thalassomonas agarivorans</name>
    <dbReference type="NCBI Taxonomy" id="349064"/>
    <lineage>
        <taxon>Bacteria</taxon>
        <taxon>Pseudomonadati</taxon>
        <taxon>Pseudomonadota</taxon>
        <taxon>Gammaproteobacteria</taxon>
        <taxon>Alteromonadales</taxon>
        <taxon>Colwelliaceae</taxon>
        <taxon>Thalassotalea</taxon>
    </lineage>
</organism>
<dbReference type="RefSeq" id="WP_093330967.1">
    <property type="nucleotide sequence ID" value="NZ_AP027363.1"/>
</dbReference>
<dbReference type="EMBL" id="FOHK01000012">
    <property type="protein sequence ID" value="SET71398.1"/>
    <property type="molecule type" value="Genomic_DNA"/>
</dbReference>
<protein>
    <submittedName>
        <fullName evidence="2">Uncharacterized protein</fullName>
    </submittedName>
</protein>
<name>A0A1I0GKB2_THASX</name>
<feature type="region of interest" description="Disordered" evidence="1">
    <location>
        <begin position="99"/>
        <end position="123"/>
    </location>
</feature>
<keyword evidence="3" id="KW-1185">Reference proteome</keyword>
<dbReference type="AlphaFoldDB" id="A0A1I0GKB2"/>
<evidence type="ECO:0000313" key="2">
    <source>
        <dbReference type="EMBL" id="SET71398.1"/>
    </source>
</evidence>
<accession>A0A1I0GKB2</accession>
<proteinExistence type="predicted"/>
<dbReference type="Proteomes" id="UP000199308">
    <property type="component" value="Unassembled WGS sequence"/>
</dbReference>
<sequence length="123" mass="13921">MADSAHIDFSEGSSLQSKARAYQKASAAHRDIENSMEHADADNDWAQRLGSAQELQDAKKIIENSRIQAARSFTTEDIQEATEQELISEQEARQLIAIRRKAEMQERENGRSSSKSRSNSRKR</sequence>
<evidence type="ECO:0000256" key="1">
    <source>
        <dbReference type="SAM" id="MobiDB-lite"/>
    </source>
</evidence>
<feature type="compositionally biased region" description="Basic and acidic residues" evidence="1">
    <location>
        <begin position="28"/>
        <end position="41"/>
    </location>
</feature>
<dbReference type="OrthoDB" id="6302312at2"/>
<reference evidence="2 3" key="1">
    <citation type="submission" date="2016-10" db="EMBL/GenBank/DDBJ databases">
        <authorList>
            <person name="de Groot N.N."/>
        </authorList>
    </citation>
    <scope>NUCLEOTIDE SEQUENCE [LARGE SCALE GENOMIC DNA]</scope>
    <source>
        <strain evidence="2 3">DSM 19706</strain>
    </source>
</reference>
<feature type="region of interest" description="Disordered" evidence="1">
    <location>
        <begin position="1"/>
        <end position="41"/>
    </location>
</feature>
<evidence type="ECO:0000313" key="3">
    <source>
        <dbReference type="Proteomes" id="UP000199308"/>
    </source>
</evidence>
<feature type="compositionally biased region" description="Basic and acidic residues" evidence="1">
    <location>
        <begin position="100"/>
        <end position="110"/>
    </location>
</feature>